<keyword evidence="3" id="KW-0998">Cell outer membrane</keyword>
<dbReference type="Gene3D" id="2.160.20.10">
    <property type="entry name" value="Single-stranded right-handed beta-helix, Pectin lyase-like"/>
    <property type="match status" value="1"/>
</dbReference>
<evidence type="ECO:0000256" key="1">
    <source>
        <dbReference type="ARBA" id="ARBA00004442"/>
    </source>
</evidence>
<dbReference type="Gene3D" id="2.60.40.10">
    <property type="entry name" value="Immunoglobulins"/>
    <property type="match status" value="1"/>
</dbReference>
<feature type="compositionally biased region" description="Pro residues" evidence="5">
    <location>
        <begin position="543"/>
        <end position="555"/>
    </location>
</feature>
<dbReference type="PRINTS" id="PR01021">
    <property type="entry name" value="OMPADOMAIN"/>
</dbReference>
<evidence type="ECO:0000313" key="8">
    <source>
        <dbReference type="Proteomes" id="UP000185557"/>
    </source>
</evidence>
<name>A0A1U7J3L0_9CYAN</name>
<dbReference type="SMART" id="SM00710">
    <property type="entry name" value="PbH1"/>
    <property type="match status" value="5"/>
</dbReference>
<dbReference type="Gene3D" id="3.30.1330.60">
    <property type="entry name" value="OmpA-like domain"/>
    <property type="match status" value="1"/>
</dbReference>
<dbReference type="InterPro" id="IPR006665">
    <property type="entry name" value="OmpA-like"/>
</dbReference>
<evidence type="ECO:0000313" key="7">
    <source>
        <dbReference type="EMBL" id="OKH46876.1"/>
    </source>
</evidence>
<dbReference type="SUPFAM" id="SSF103088">
    <property type="entry name" value="OmpA-like"/>
    <property type="match status" value="1"/>
</dbReference>
<evidence type="ECO:0000256" key="2">
    <source>
        <dbReference type="ARBA" id="ARBA00023136"/>
    </source>
</evidence>
<dbReference type="InterPro" id="IPR039448">
    <property type="entry name" value="Beta_helix"/>
</dbReference>
<dbReference type="GO" id="GO:0009279">
    <property type="term" value="C:cell outer membrane"/>
    <property type="evidence" value="ECO:0007669"/>
    <property type="project" value="UniProtKB-SubCell"/>
</dbReference>
<dbReference type="PROSITE" id="PS51123">
    <property type="entry name" value="OMPA_2"/>
    <property type="match status" value="1"/>
</dbReference>
<protein>
    <submittedName>
        <fullName evidence="7">Cell envelope biogenesis protein OmpA</fullName>
    </submittedName>
</protein>
<dbReference type="InterPro" id="IPR006664">
    <property type="entry name" value="OMP_bac"/>
</dbReference>
<dbReference type="Proteomes" id="UP000185557">
    <property type="component" value="Unassembled WGS sequence"/>
</dbReference>
<dbReference type="InterPro" id="IPR050330">
    <property type="entry name" value="Bact_OuterMem_StrucFunc"/>
</dbReference>
<feature type="compositionally biased region" description="Low complexity" evidence="5">
    <location>
        <begin position="530"/>
        <end position="542"/>
    </location>
</feature>
<dbReference type="RefSeq" id="WP_073609303.1">
    <property type="nucleotide sequence ID" value="NZ_MRCG01000011.1"/>
</dbReference>
<feature type="domain" description="OmpA-like" evidence="6">
    <location>
        <begin position="559"/>
        <end position="676"/>
    </location>
</feature>
<dbReference type="InterPro" id="IPR011050">
    <property type="entry name" value="Pectin_lyase_fold/virulence"/>
</dbReference>
<evidence type="ECO:0000256" key="5">
    <source>
        <dbReference type="SAM" id="MobiDB-lite"/>
    </source>
</evidence>
<dbReference type="PANTHER" id="PTHR30329:SF21">
    <property type="entry name" value="LIPOPROTEIN YIAD-RELATED"/>
    <property type="match status" value="1"/>
</dbReference>
<dbReference type="InterPro" id="IPR036737">
    <property type="entry name" value="OmpA-like_sf"/>
</dbReference>
<keyword evidence="2 4" id="KW-0472">Membrane</keyword>
<proteinExistence type="predicted"/>
<evidence type="ECO:0000256" key="4">
    <source>
        <dbReference type="PROSITE-ProRule" id="PRU00473"/>
    </source>
</evidence>
<dbReference type="STRING" id="549789.NIES30_15365"/>
<evidence type="ECO:0000256" key="3">
    <source>
        <dbReference type="ARBA" id="ARBA00023237"/>
    </source>
</evidence>
<feature type="region of interest" description="Disordered" evidence="5">
    <location>
        <begin position="401"/>
        <end position="425"/>
    </location>
</feature>
<dbReference type="SUPFAM" id="SSF51126">
    <property type="entry name" value="Pectin lyase-like"/>
    <property type="match status" value="1"/>
</dbReference>
<dbReference type="Pfam" id="PF13229">
    <property type="entry name" value="Beta_helix"/>
    <property type="match status" value="1"/>
</dbReference>
<dbReference type="PANTHER" id="PTHR30329">
    <property type="entry name" value="STATOR ELEMENT OF FLAGELLAR MOTOR COMPLEX"/>
    <property type="match status" value="1"/>
</dbReference>
<comment type="subcellular location">
    <subcellularLocation>
        <location evidence="1">Cell outer membrane</location>
    </subcellularLocation>
</comment>
<reference evidence="7 8" key="1">
    <citation type="submission" date="2016-11" db="EMBL/GenBank/DDBJ databases">
        <title>Draft Genome Sequences of Nine Cyanobacterial Strains from Diverse Habitats.</title>
        <authorList>
            <person name="Zhu T."/>
            <person name="Hou S."/>
            <person name="Lu X."/>
            <person name="Hess W.R."/>
        </authorList>
    </citation>
    <scope>NUCLEOTIDE SEQUENCE [LARGE SCALE GENOMIC DNA]</scope>
    <source>
        <strain evidence="7 8">NIES-30</strain>
    </source>
</reference>
<comment type="caution">
    <text evidence="7">The sequence shown here is derived from an EMBL/GenBank/DDBJ whole genome shotgun (WGS) entry which is preliminary data.</text>
</comment>
<accession>A0A1U7J3L0</accession>
<evidence type="ECO:0000259" key="6">
    <source>
        <dbReference type="PROSITE" id="PS51123"/>
    </source>
</evidence>
<dbReference type="AlphaFoldDB" id="A0A1U7J3L0"/>
<dbReference type="EMBL" id="MRCG01000011">
    <property type="protein sequence ID" value="OKH46876.1"/>
    <property type="molecule type" value="Genomic_DNA"/>
</dbReference>
<sequence length="692" mass="73396">MNQRWWIGYGALALGLPAVGLAIAPALGQSALATYSMRVTSGDDGPVQPDQGLTLREAIELANGTLTPEQLSEAEQALVQPLPTGQGSRIGFDLPVGQTTIALVELLPEIVAPELVIDGTTQAGYDAEATYDPKFPAAPAVSLTVAEGSEVARGLTIAADGVTVRGLSLYGFRTSDRATQTTPPSDIFVSSLAPPVDASPLSPALELFRLDQPDMAPRGVVIEQNWLGLPPDGEFPAVPSAFGVTVFNAVETTIRNNRIQNHDGSAIITGFRADGLQVSENAIIGNGLAGMPDAIRLEGTIAASAITDNLICANDGSGIYLFKPEGATQISGNAIQYNGRRFERAAVYLMGSDHQLSDNFIGYQPGPGVAVTAFPESHRNQIRGNRYAELDGLAIDLNTQGNTGVQDFQKGDGPNPPRNSHQRRRETGNAAINAPQFDAYSFASGLEEVTLTGTADPGSEVDLYRVAEDGFPYSPLTEPLGTVTASPEGTFSASLALPPGTRVSAIATDPAWGTSEPAAVAGVADADGTLPTLPTTPAELPNCDPPSPPPTPVEPPPPLEPLRLEIPRNVHFALDRSNISPESAGVLDQIAAALLEYPFLTVELHGHTDPRASNAYNLALSERRSLAARDYLIRKGVPLERMRIVPLGETQRRSEGSGRVDYARDRRVEFIFTDVRGLDIIFLNQEADLQLE</sequence>
<dbReference type="InterPro" id="IPR012334">
    <property type="entry name" value="Pectin_lyas_fold"/>
</dbReference>
<dbReference type="Pfam" id="PF00691">
    <property type="entry name" value="OmpA"/>
    <property type="match status" value="1"/>
</dbReference>
<dbReference type="CDD" id="cd07185">
    <property type="entry name" value="OmpA_C-like"/>
    <property type="match status" value="1"/>
</dbReference>
<feature type="region of interest" description="Disordered" evidence="5">
    <location>
        <begin position="530"/>
        <end position="555"/>
    </location>
</feature>
<dbReference type="InterPro" id="IPR006626">
    <property type="entry name" value="PbH1"/>
</dbReference>
<dbReference type="OrthoDB" id="502243at2"/>
<keyword evidence="8" id="KW-1185">Reference proteome</keyword>
<organism evidence="7 8">
    <name type="scientific">Phormidium tenue NIES-30</name>
    <dbReference type="NCBI Taxonomy" id="549789"/>
    <lineage>
        <taxon>Bacteria</taxon>
        <taxon>Bacillati</taxon>
        <taxon>Cyanobacteriota</taxon>
        <taxon>Cyanophyceae</taxon>
        <taxon>Oscillatoriophycideae</taxon>
        <taxon>Oscillatoriales</taxon>
        <taxon>Oscillatoriaceae</taxon>
        <taxon>Phormidium</taxon>
    </lineage>
</organism>
<gene>
    <name evidence="7" type="ORF">NIES30_15365</name>
</gene>
<dbReference type="InterPro" id="IPR013783">
    <property type="entry name" value="Ig-like_fold"/>
</dbReference>